<evidence type="ECO:0000259" key="4">
    <source>
        <dbReference type="Pfam" id="PF00496"/>
    </source>
</evidence>
<dbReference type="PANTHER" id="PTHR30290">
    <property type="entry name" value="PERIPLASMIC BINDING COMPONENT OF ABC TRANSPORTER"/>
    <property type="match status" value="1"/>
</dbReference>
<dbReference type="GO" id="GO:0043190">
    <property type="term" value="C:ATP-binding cassette (ABC) transporter complex"/>
    <property type="evidence" value="ECO:0007669"/>
    <property type="project" value="InterPro"/>
</dbReference>
<comment type="similarity">
    <text evidence="2">Belongs to the bacterial solute-binding protein 5 family.</text>
</comment>
<keyword evidence="6" id="KW-1185">Reference proteome</keyword>
<feature type="domain" description="Solute-binding protein family 5" evidence="4">
    <location>
        <begin position="71"/>
        <end position="424"/>
    </location>
</feature>
<comment type="caution">
    <text evidence="5">The sequence shown here is derived from an EMBL/GenBank/DDBJ whole genome shotgun (WGS) entry which is preliminary data.</text>
</comment>
<dbReference type="PIRSF" id="PIRSF002741">
    <property type="entry name" value="MppA"/>
    <property type="match status" value="1"/>
</dbReference>
<dbReference type="Pfam" id="PF00496">
    <property type="entry name" value="SBP_bac_5"/>
    <property type="match status" value="1"/>
</dbReference>
<reference evidence="5" key="1">
    <citation type="submission" date="2020-11" db="EMBL/GenBank/DDBJ databases">
        <authorList>
            <person name="Kim M.K."/>
        </authorList>
    </citation>
    <scope>NUCLEOTIDE SEQUENCE</scope>
    <source>
        <strain evidence="5">BT350</strain>
    </source>
</reference>
<feature type="signal peptide" evidence="3">
    <location>
        <begin position="1"/>
        <end position="26"/>
    </location>
</feature>
<dbReference type="SUPFAM" id="SSF53850">
    <property type="entry name" value="Periplasmic binding protein-like II"/>
    <property type="match status" value="1"/>
</dbReference>
<dbReference type="Gene3D" id="3.40.190.10">
    <property type="entry name" value="Periplasmic binding protein-like II"/>
    <property type="match status" value="1"/>
</dbReference>
<dbReference type="GO" id="GO:0015833">
    <property type="term" value="P:peptide transport"/>
    <property type="evidence" value="ECO:0007669"/>
    <property type="project" value="TreeGrafter"/>
</dbReference>
<sequence length="503" mass="55171">MSRSSLWLACAVAWPITLAMPQAANAGPKDMVVVHYRLPASAYAMETADTYVLMRAGCLETLTKYAKDGRLAPSLAESWTQIDDNSWDFKIRPNVKFQDGTSLNAEAVAASLNHVLKATTPPRGFTPAEISSITIVDSMTLRISTPTAVQLLPYRLAGPSTGILSQAAYRPDGINIIGTCTGPFTIAKENPKQSLQLVRNDNYWGNKAKLTSIDFRFISDGGTRVAQLRSGEAHLVMGIPAANAQTLKSNKNLRVVTTTLPRTTKLVVNNSREPYKDVRVRQALQYAINRDEIAMGVFEGFATPAIGPFGPGQPWSYGDERAIPYDPEKAKTLLKEAGVDPAKLKLELMAYTDRAELPVLATVIQAQLKKIGVNADVKVANWPAIEPNFRAGTFDTGLLSRSAVTDMSDPSGYLIADYSCDGSYNLGKVCDPKIDKDIKDAMAIKDDAERNKRYRAIAEELQAKAVAVYLVHEQQIDGMSQRVRNFDLDQLGYYLVTEELDLE</sequence>
<dbReference type="InterPro" id="IPR039424">
    <property type="entry name" value="SBP_5"/>
</dbReference>
<dbReference type="RefSeq" id="WP_196273325.1">
    <property type="nucleotide sequence ID" value="NZ_JADQDO010000012.1"/>
</dbReference>
<keyword evidence="3" id="KW-0732">Signal</keyword>
<evidence type="ECO:0000313" key="6">
    <source>
        <dbReference type="Proteomes" id="UP000599312"/>
    </source>
</evidence>
<evidence type="ECO:0000313" key="5">
    <source>
        <dbReference type="EMBL" id="MBF9235331.1"/>
    </source>
</evidence>
<protein>
    <submittedName>
        <fullName evidence="5">ABC transporter substrate-binding protein</fullName>
    </submittedName>
</protein>
<dbReference type="EMBL" id="JADQDO010000012">
    <property type="protein sequence ID" value="MBF9235331.1"/>
    <property type="molecule type" value="Genomic_DNA"/>
</dbReference>
<dbReference type="Proteomes" id="UP000599312">
    <property type="component" value="Unassembled WGS sequence"/>
</dbReference>
<dbReference type="InterPro" id="IPR030678">
    <property type="entry name" value="Peptide/Ni-bd"/>
</dbReference>
<accession>A0A931BR08</accession>
<organism evidence="5 6">
    <name type="scientific">Microvirga alba</name>
    <dbReference type="NCBI Taxonomy" id="2791025"/>
    <lineage>
        <taxon>Bacteria</taxon>
        <taxon>Pseudomonadati</taxon>
        <taxon>Pseudomonadota</taxon>
        <taxon>Alphaproteobacteria</taxon>
        <taxon>Hyphomicrobiales</taxon>
        <taxon>Methylobacteriaceae</taxon>
        <taxon>Microvirga</taxon>
    </lineage>
</organism>
<dbReference type="InterPro" id="IPR000914">
    <property type="entry name" value="SBP_5_dom"/>
</dbReference>
<dbReference type="AlphaFoldDB" id="A0A931BR08"/>
<dbReference type="Gene3D" id="3.10.105.10">
    <property type="entry name" value="Dipeptide-binding Protein, Domain 3"/>
    <property type="match status" value="1"/>
</dbReference>
<evidence type="ECO:0000256" key="3">
    <source>
        <dbReference type="SAM" id="SignalP"/>
    </source>
</evidence>
<proteinExistence type="inferred from homology"/>
<comment type="subcellular location">
    <subcellularLocation>
        <location evidence="1">Periplasm</location>
    </subcellularLocation>
</comment>
<dbReference type="GO" id="GO:0030288">
    <property type="term" value="C:outer membrane-bounded periplasmic space"/>
    <property type="evidence" value="ECO:0007669"/>
    <property type="project" value="UniProtKB-ARBA"/>
</dbReference>
<dbReference type="CDD" id="cd08490">
    <property type="entry name" value="PBP2_NikA_DppA_OppA_like_3"/>
    <property type="match status" value="1"/>
</dbReference>
<gene>
    <name evidence="5" type="ORF">I2H38_18325</name>
</gene>
<evidence type="ECO:0000256" key="2">
    <source>
        <dbReference type="ARBA" id="ARBA00005695"/>
    </source>
</evidence>
<evidence type="ECO:0000256" key="1">
    <source>
        <dbReference type="ARBA" id="ARBA00004418"/>
    </source>
</evidence>
<feature type="chain" id="PRO_5036975762" evidence="3">
    <location>
        <begin position="27"/>
        <end position="503"/>
    </location>
</feature>
<dbReference type="GO" id="GO:1904680">
    <property type="term" value="F:peptide transmembrane transporter activity"/>
    <property type="evidence" value="ECO:0007669"/>
    <property type="project" value="TreeGrafter"/>
</dbReference>
<name>A0A931BR08_9HYPH</name>